<dbReference type="PANTHER" id="PTHR46986">
    <property type="entry name" value="ENDORIBONUCLEASE YBEY, CHLOROPLASTIC"/>
    <property type="match status" value="1"/>
</dbReference>
<evidence type="ECO:0000256" key="7">
    <source>
        <dbReference type="ARBA" id="ARBA00022801"/>
    </source>
</evidence>
<comment type="function">
    <text evidence="9">Single strand-specific metallo-endoribonuclease involved in late-stage 70S ribosome quality control and in maturation of the 3' terminus of the 16S rRNA.</text>
</comment>
<reference evidence="10 11" key="1">
    <citation type="journal article" date="2018" name="ACS Chem. Biol.">
        <title>Ketoreductase domain dysfunction expands chemodiversity: malyngamide biosynthesis in the cyanobacterium Okeania hirsuta.</title>
        <authorList>
            <person name="Moss N.A."/>
            <person name="Leao T."/>
            <person name="Rankin M."/>
            <person name="McCullough T.M."/>
            <person name="Qu P."/>
            <person name="Korobeynikov A."/>
            <person name="Smith J.L."/>
            <person name="Gerwick L."/>
            <person name="Gerwick W.H."/>
        </authorList>
    </citation>
    <scope>NUCLEOTIDE SEQUENCE [LARGE SCALE GENOMIC DNA]</scope>
    <source>
        <strain evidence="10 11">PAB10Feb10-1</strain>
    </source>
</reference>
<comment type="cofactor">
    <cofactor evidence="9">
        <name>Zn(2+)</name>
        <dbReference type="ChEBI" id="CHEBI:29105"/>
    </cofactor>
    <text evidence="9">Binds 1 zinc ion.</text>
</comment>
<keyword evidence="8 9" id="KW-0862">Zinc</keyword>
<evidence type="ECO:0000256" key="9">
    <source>
        <dbReference type="HAMAP-Rule" id="MF_00009"/>
    </source>
</evidence>
<feature type="binding site" evidence="9">
    <location>
        <position position="137"/>
    </location>
    <ligand>
        <name>Zn(2+)</name>
        <dbReference type="ChEBI" id="CHEBI:29105"/>
        <note>catalytic</note>
    </ligand>
</feature>
<evidence type="ECO:0000256" key="4">
    <source>
        <dbReference type="ARBA" id="ARBA00022722"/>
    </source>
</evidence>
<keyword evidence="4 9" id="KW-0540">Nuclease</keyword>
<accession>A0A3N6PUU9</accession>
<sequence length="179" mass="20861">MSKSPKTFSQSKQGFRPNYSDKEKFYPISSENWAYWFQKWLEILQPNIPLAENYELTLRLTGDGEIQILNHQYRDRNQPTDVLAFAALEVNVPQPKVLDSDLQLYLGDIVISVETAIRQARQLEHSLTTELVWLAAHGFLHLLGWDHLDEKSWQQMLKQQLFLLHAVGITIEKQITLEN</sequence>
<evidence type="ECO:0000313" key="10">
    <source>
        <dbReference type="EMBL" id="RQH43257.1"/>
    </source>
</evidence>
<dbReference type="GO" id="GO:0005737">
    <property type="term" value="C:cytoplasm"/>
    <property type="evidence" value="ECO:0007669"/>
    <property type="project" value="UniProtKB-SubCell"/>
</dbReference>
<evidence type="ECO:0000256" key="3">
    <source>
        <dbReference type="ARBA" id="ARBA00022552"/>
    </source>
</evidence>
<dbReference type="GO" id="GO:0004521">
    <property type="term" value="F:RNA endonuclease activity"/>
    <property type="evidence" value="ECO:0007669"/>
    <property type="project" value="UniProtKB-UniRule"/>
</dbReference>
<evidence type="ECO:0000256" key="5">
    <source>
        <dbReference type="ARBA" id="ARBA00022723"/>
    </source>
</evidence>
<comment type="similarity">
    <text evidence="1 9">Belongs to the endoribonuclease YbeY family.</text>
</comment>
<comment type="subcellular location">
    <subcellularLocation>
        <location evidence="9">Cytoplasm</location>
    </subcellularLocation>
</comment>
<evidence type="ECO:0000313" key="11">
    <source>
        <dbReference type="Proteomes" id="UP000269154"/>
    </source>
</evidence>
<dbReference type="Gene3D" id="3.40.390.30">
    <property type="entry name" value="Metalloproteases ('zincins'), catalytic domain"/>
    <property type="match status" value="1"/>
</dbReference>
<evidence type="ECO:0000256" key="1">
    <source>
        <dbReference type="ARBA" id="ARBA00010875"/>
    </source>
</evidence>
<comment type="caution">
    <text evidence="10">The sequence shown here is derived from an EMBL/GenBank/DDBJ whole genome shotgun (WGS) entry which is preliminary data.</text>
</comment>
<keyword evidence="3 9" id="KW-0698">rRNA processing</keyword>
<feature type="binding site" evidence="9">
    <location>
        <position position="141"/>
    </location>
    <ligand>
        <name>Zn(2+)</name>
        <dbReference type="ChEBI" id="CHEBI:29105"/>
        <note>catalytic</note>
    </ligand>
</feature>
<dbReference type="Pfam" id="PF02130">
    <property type="entry name" value="YbeY"/>
    <property type="match status" value="1"/>
</dbReference>
<keyword evidence="11" id="KW-1185">Reference proteome</keyword>
<dbReference type="HAMAP" id="MF_00009">
    <property type="entry name" value="Endoribonucl_YbeY"/>
    <property type="match status" value="1"/>
</dbReference>
<evidence type="ECO:0000256" key="2">
    <source>
        <dbReference type="ARBA" id="ARBA00022517"/>
    </source>
</evidence>
<dbReference type="EMBL" id="RCBY01000064">
    <property type="protein sequence ID" value="RQH43257.1"/>
    <property type="molecule type" value="Genomic_DNA"/>
</dbReference>
<protein>
    <recommendedName>
        <fullName evidence="9">Endoribonuclease YbeY</fullName>
        <ecNumber evidence="9">3.1.-.-</ecNumber>
    </recommendedName>
</protein>
<dbReference type="AlphaFoldDB" id="A0A3N6PUU9"/>
<keyword evidence="5 9" id="KW-0479">Metal-binding</keyword>
<keyword evidence="9" id="KW-0963">Cytoplasm</keyword>
<name>A0A3N6PUU9_9CYAN</name>
<feature type="binding site" evidence="9">
    <location>
        <position position="147"/>
    </location>
    <ligand>
        <name>Zn(2+)</name>
        <dbReference type="ChEBI" id="CHEBI:29105"/>
        <note>catalytic</note>
    </ligand>
</feature>
<dbReference type="EC" id="3.1.-.-" evidence="9"/>
<gene>
    <name evidence="9 10" type="primary">ybeY</name>
    <name evidence="10" type="ORF">D5R40_13230</name>
</gene>
<dbReference type="PROSITE" id="PS01306">
    <property type="entry name" value="UPF0054"/>
    <property type="match status" value="1"/>
</dbReference>
<dbReference type="GO" id="GO:0006364">
    <property type="term" value="P:rRNA processing"/>
    <property type="evidence" value="ECO:0007669"/>
    <property type="project" value="UniProtKB-UniRule"/>
</dbReference>
<dbReference type="NCBIfam" id="TIGR00043">
    <property type="entry name" value="rRNA maturation RNase YbeY"/>
    <property type="match status" value="1"/>
</dbReference>
<evidence type="ECO:0000256" key="8">
    <source>
        <dbReference type="ARBA" id="ARBA00022833"/>
    </source>
</evidence>
<organism evidence="10 11">
    <name type="scientific">Okeania hirsuta</name>
    <dbReference type="NCBI Taxonomy" id="1458930"/>
    <lineage>
        <taxon>Bacteria</taxon>
        <taxon>Bacillati</taxon>
        <taxon>Cyanobacteriota</taxon>
        <taxon>Cyanophyceae</taxon>
        <taxon>Oscillatoriophycideae</taxon>
        <taxon>Oscillatoriales</taxon>
        <taxon>Microcoleaceae</taxon>
        <taxon>Okeania</taxon>
    </lineage>
</organism>
<dbReference type="PANTHER" id="PTHR46986:SF1">
    <property type="entry name" value="ENDORIBONUCLEASE YBEY, CHLOROPLASTIC"/>
    <property type="match status" value="1"/>
</dbReference>
<dbReference type="SUPFAM" id="SSF55486">
    <property type="entry name" value="Metalloproteases ('zincins'), catalytic domain"/>
    <property type="match status" value="1"/>
</dbReference>
<dbReference type="InterPro" id="IPR002036">
    <property type="entry name" value="YbeY"/>
</dbReference>
<keyword evidence="7 9" id="KW-0378">Hydrolase</keyword>
<dbReference type="GO" id="GO:0008270">
    <property type="term" value="F:zinc ion binding"/>
    <property type="evidence" value="ECO:0007669"/>
    <property type="project" value="UniProtKB-UniRule"/>
</dbReference>
<keyword evidence="6 9" id="KW-0255">Endonuclease</keyword>
<dbReference type="GO" id="GO:0004222">
    <property type="term" value="F:metalloendopeptidase activity"/>
    <property type="evidence" value="ECO:0007669"/>
    <property type="project" value="InterPro"/>
</dbReference>
<dbReference type="Proteomes" id="UP000269154">
    <property type="component" value="Unassembled WGS sequence"/>
</dbReference>
<evidence type="ECO:0000256" key="6">
    <source>
        <dbReference type="ARBA" id="ARBA00022759"/>
    </source>
</evidence>
<dbReference type="InterPro" id="IPR023091">
    <property type="entry name" value="MetalPrtase_cat_dom_sf_prd"/>
</dbReference>
<proteinExistence type="inferred from homology"/>
<dbReference type="InterPro" id="IPR020549">
    <property type="entry name" value="YbeY_CS"/>
</dbReference>
<dbReference type="OrthoDB" id="9807740at2"/>
<keyword evidence="2 9" id="KW-0690">Ribosome biogenesis</keyword>